<feature type="transmembrane region" description="Helical" evidence="2">
    <location>
        <begin position="176"/>
        <end position="195"/>
    </location>
</feature>
<dbReference type="AlphaFoldDB" id="A0A7S3GHZ2"/>
<evidence type="ECO:0000256" key="1">
    <source>
        <dbReference type="SAM" id="MobiDB-lite"/>
    </source>
</evidence>
<organism evidence="4">
    <name type="scientific">Palpitomonas bilix</name>
    <dbReference type="NCBI Taxonomy" id="652834"/>
    <lineage>
        <taxon>Eukaryota</taxon>
        <taxon>Eukaryota incertae sedis</taxon>
    </lineage>
</organism>
<keyword evidence="2" id="KW-1133">Transmembrane helix</keyword>
<feature type="transmembrane region" description="Helical" evidence="2">
    <location>
        <begin position="76"/>
        <end position="96"/>
    </location>
</feature>
<feature type="region of interest" description="Disordered" evidence="1">
    <location>
        <begin position="44"/>
        <end position="66"/>
    </location>
</feature>
<dbReference type="PANTHER" id="PTHR22911">
    <property type="entry name" value="ACYL-MALONYL CONDENSING ENZYME-RELATED"/>
    <property type="match status" value="1"/>
</dbReference>
<keyword evidence="2" id="KW-0472">Membrane</keyword>
<dbReference type="EMBL" id="HBIB01044609">
    <property type="protein sequence ID" value="CAE0266815.1"/>
    <property type="molecule type" value="Transcribed_RNA"/>
</dbReference>
<feature type="compositionally biased region" description="Gly residues" evidence="1">
    <location>
        <begin position="44"/>
        <end position="53"/>
    </location>
</feature>
<protein>
    <recommendedName>
        <fullName evidence="5">EamA domain-containing protein</fullName>
    </recommendedName>
</protein>
<name>A0A7S3GHZ2_9EUKA</name>
<feature type="transmembrane region" description="Helical" evidence="2">
    <location>
        <begin position="141"/>
        <end position="164"/>
    </location>
</feature>
<proteinExistence type="predicted"/>
<feature type="transmembrane region" description="Helical" evidence="2">
    <location>
        <begin position="103"/>
        <end position="121"/>
    </location>
</feature>
<sequence length="230" mass="24218">MARVRGRQIDGSRVVTWKETGATMIGVCGAVMLILDVVLHTQTNGGGEGGEGQKNGTEEEEEGGRASHLPTLQGDLMAFGGAVAVVVYIFIGGYLRSRRAMPLFVYAFPVTFISALLMSLACAVLDSTSFWQSINFWHVPTLWLVAYLSFGPGLLGHTGINAVLKYLPPLVIGISMQAEPLVGTAIGAIAGLSSLAATGPLTWVGAVVLLTGTILTTVAANRREKRNMSG</sequence>
<feature type="transmembrane region" description="Helical" evidence="2">
    <location>
        <begin position="201"/>
        <end position="220"/>
    </location>
</feature>
<dbReference type="PANTHER" id="PTHR22911:SF76">
    <property type="entry name" value="EAMA DOMAIN-CONTAINING PROTEIN"/>
    <property type="match status" value="1"/>
</dbReference>
<gene>
    <name evidence="3" type="ORF">PBIL07802_LOCUS29155</name>
    <name evidence="4" type="ORF">PBIL07802_LOCUS29157</name>
</gene>
<dbReference type="EMBL" id="HBIB01044607">
    <property type="protein sequence ID" value="CAE0266813.1"/>
    <property type="molecule type" value="Transcribed_RNA"/>
</dbReference>
<keyword evidence="2" id="KW-0812">Transmembrane</keyword>
<feature type="transmembrane region" description="Helical" evidence="2">
    <location>
        <begin position="21"/>
        <end position="39"/>
    </location>
</feature>
<reference evidence="4" key="1">
    <citation type="submission" date="2021-01" db="EMBL/GenBank/DDBJ databases">
        <authorList>
            <person name="Corre E."/>
            <person name="Pelletier E."/>
            <person name="Niang G."/>
            <person name="Scheremetjew M."/>
            <person name="Finn R."/>
            <person name="Kale V."/>
            <person name="Holt S."/>
            <person name="Cochrane G."/>
            <person name="Meng A."/>
            <person name="Brown T."/>
            <person name="Cohen L."/>
        </authorList>
    </citation>
    <scope>NUCLEOTIDE SEQUENCE</scope>
    <source>
        <strain evidence="4">NIES-2562</strain>
    </source>
</reference>
<evidence type="ECO:0000256" key="2">
    <source>
        <dbReference type="SAM" id="Phobius"/>
    </source>
</evidence>
<dbReference type="GO" id="GO:0016020">
    <property type="term" value="C:membrane"/>
    <property type="evidence" value="ECO:0007669"/>
    <property type="project" value="TreeGrafter"/>
</dbReference>
<evidence type="ECO:0008006" key="5">
    <source>
        <dbReference type="Google" id="ProtNLM"/>
    </source>
</evidence>
<evidence type="ECO:0000313" key="3">
    <source>
        <dbReference type="EMBL" id="CAE0266813.1"/>
    </source>
</evidence>
<accession>A0A7S3GHZ2</accession>
<evidence type="ECO:0000313" key="4">
    <source>
        <dbReference type="EMBL" id="CAE0266815.1"/>
    </source>
</evidence>